<proteinExistence type="predicted"/>
<comment type="caution">
    <text evidence="1">The sequence shown here is derived from an EMBL/GenBank/DDBJ whole genome shotgun (WGS) entry which is preliminary data.</text>
</comment>
<dbReference type="AlphaFoldDB" id="A0A397V302"/>
<name>A0A397V302_9GLOM</name>
<dbReference type="EMBL" id="QKWP01000648">
    <property type="protein sequence ID" value="RIB16830.1"/>
    <property type="molecule type" value="Genomic_DNA"/>
</dbReference>
<sequence>MNGLHTLFANCAFASTLEDLNLSYCQGVERKTIFAGLKPLQYLRRLSLDSSALDNFNRKGWSKFKSINFINFPNREEELDDILQDFSDIPSLRPVRLNGITKEVCEDEYYNV</sequence>
<dbReference type="InterPro" id="IPR032675">
    <property type="entry name" value="LRR_dom_sf"/>
</dbReference>
<keyword evidence="2" id="KW-1185">Reference proteome</keyword>
<organism evidence="1 2">
    <name type="scientific">Gigaspora rosea</name>
    <dbReference type="NCBI Taxonomy" id="44941"/>
    <lineage>
        <taxon>Eukaryota</taxon>
        <taxon>Fungi</taxon>
        <taxon>Fungi incertae sedis</taxon>
        <taxon>Mucoromycota</taxon>
        <taxon>Glomeromycotina</taxon>
        <taxon>Glomeromycetes</taxon>
        <taxon>Diversisporales</taxon>
        <taxon>Gigasporaceae</taxon>
        <taxon>Gigaspora</taxon>
    </lineage>
</organism>
<accession>A0A397V302</accession>
<gene>
    <name evidence="1" type="ORF">C2G38_2188918</name>
</gene>
<dbReference type="SUPFAM" id="SSF52047">
    <property type="entry name" value="RNI-like"/>
    <property type="match status" value="1"/>
</dbReference>
<dbReference type="OrthoDB" id="120976at2759"/>
<reference evidence="1 2" key="1">
    <citation type="submission" date="2018-06" db="EMBL/GenBank/DDBJ databases">
        <title>Comparative genomics reveals the genomic features of Rhizophagus irregularis, R. cerebriforme, R. diaphanum and Gigaspora rosea, and their symbiotic lifestyle signature.</title>
        <authorList>
            <person name="Morin E."/>
            <person name="San Clemente H."/>
            <person name="Chen E.C.H."/>
            <person name="De La Providencia I."/>
            <person name="Hainaut M."/>
            <person name="Kuo A."/>
            <person name="Kohler A."/>
            <person name="Murat C."/>
            <person name="Tang N."/>
            <person name="Roy S."/>
            <person name="Loubradou J."/>
            <person name="Henrissat B."/>
            <person name="Grigoriev I.V."/>
            <person name="Corradi N."/>
            <person name="Roux C."/>
            <person name="Martin F.M."/>
        </authorList>
    </citation>
    <scope>NUCLEOTIDE SEQUENCE [LARGE SCALE GENOMIC DNA]</scope>
    <source>
        <strain evidence="1 2">DAOM 194757</strain>
    </source>
</reference>
<protein>
    <submittedName>
        <fullName evidence="1">Uncharacterized protein</fullName>
    </submittedName>
</protein>
<dbReference type="STRING" id="44941.A0A397V302"/>
<dbReference type="Proteomes" id="UP000266673">
    <property type="component" value="Unassembled WGS sequence"/>
</dbReference>
<dbReference type="Gene3D" id="3.80.10.10">
    <property type="entry name" value="Ribonuclease Inhibitor"/>
    <property type="match status" value="1"/>
</dbReference>
<evidence type="ECO:0000313" key="2">
    <source>
        <dbReference type="Proteomes" id="UP000266673"/>
    </source>
</evidence>
<evidence type="ECO:0000313" key="1">
    <source>
        <dbReference type="EMBL" id="RIB16830.1"/>
    </source>
</evidence>